<evidence type="ECO:0000313" key="2">
    <source>
        <dbReference type="Proteomes" id="UP000587880"/>
    </source>
</evidence>
<name>A0A7X9SRL1_CLOBE</name>
<reference evidence="1 2" key="1">
    <citation type="submission" date="2020-04" db="EMBL/GenBank/DDBJ databases">
        <authorList>
            <person name="Hitch T.C.A."/>
            <person name="Wylensek D."/>
            <person name="Clavel T."/>
        </authorList>
    </citation>
    <scope>NUCLEOTIDE SEQUENCE [LARGE SCALE GENOMIC DNA]</scope>
    <source>
        <strain evidence="1 2">WB01_NA02</strain>
    </source>
</reference>
<comment type="caution">
    <text evidence="1">The sequence shown here is derived from an EMBL/GenBank/DDBJ whole genome shotgun (WGS) entry which is preliminary data.</text>
</comment>
<dbReference type="EMBL" id="JABAGD010000036">
    <property type="protein sequence ID" value="NMF06582.1"/>
    <property type="molecule type" value="Genomic_DNA"/>
</dbReference>
<gene>
    <name evidence="1" type="ORF">HF849_17845</name>
</gene>
<sequence>MAEIKEVSQEEIKQAKREYMKEYRSKNKEKFKEYQNRWYAKRVAAAKEAQKI</sequence>
<dbReference type="AlphaFoldDB" id="A0A7X9SRL1"/>
<dbReference type="RefSeq" id="WP_168982680.1">
    <property type="nucleotide sequence ID" value="NZ_JABAGD010000036.1"/>
</dbReference>
<proteinExistence type="predicted"/>
<accession>A0A7X9SRL1</accession>
<dbReference type="Proteomes" id="UP000587880">
    <property type="component" value="Unassembled WGS sequence"/>
</dbReference>
<protein>
    <submittedName>
        <fullName evidence="1">Phosphatase</fullName>
    </submittedName>
</protein>
<evidence type="ECO:0000313" key="1">
    <source>
        <dbReference type="EMBL" id="NMF06582.1"/>
    </source>
</evidence>
<organism evidence="1 2">
    <name type="scientific">Clostridium beijerinckii</name>
    <name type="common">Clostridium MP</name>
    <dbReference type="NCBI Taxonomy" id="1520"/>
    <lineage>
        <taxon>Bacteria</taxon>
        <taxon>Bacillati</taxon>
        <taxon>Bacillota</taxon>
        <taxon>Clostridia</taxon>
        <taxon>Eubacteriales</taxon>
        <taxon>Clostridiaceae</taxon>
        <taxon>Clostridium</taxon>
    </lineage>
</organism>